<dbReference type="EMBL" id="VSSQ01063738">
    <property type="protein sequence ID" value="MPN16740.1"/>
    <property type="molecule type" value="Genomic_DNA"/>
</dbReference>
<sequence>MKVLFMKKMMMLIAAVLIAASVSANALTTEQLSAIENTISGAKLAKVGTVASELVTKATAADRKDVVIQVVRATKSHKAGALVQTVVAISKENPDMAPLAASTAASLSKKQAVKIAKAAMQAAPAYVESISREVSVAAPNYAEQVLAAAAPKLPIFPGKDAYGNDAGYATMYSPLALDPGSSDDRRLPAYDQP</sequence>
<evidence type="ECO:0000313" key="1">
    <source>
        <dbReference type="EMBL" id="MPN16740.1"/>
    </source>
</evidence>
<name>A0A645FS72_9ZZZZ</name>
<proteinExistence type="predicted"/>
<protein>
    <submittedName>
        <fullName evidence="1">Uncharacterized protein</fullName>
    </submittedName>
</protein>
<organism evidence="1">
    <name type="scientific">bioreactor metagenome</name>
    <dbReference type="NCBI Taxonomy" id="1076179"/>
    <lineage>
        <taxon>unclassified sequences</taxon>
        <taxon>metagenomes</taxon>
        <taxon>ecological metagenomes</taxon>
    </lineage>
</organism>
<dbReference type="AlphaFoldDB" id="A0A645FS72"/>
<accession>A0A645FS72</accession>
<gene>
    <name evidence="1" type="ORF">SDC9_164085</name>
</gene>
<reference evidence="1" key="1">
    <citation type="submission" date="2019-08" db="EMBL/GenBank/DDBJ databases">
        <authorList>
            <person name="Kucharzyk K."/>
            <person name="Murdoch R.W."/>
            <person name="Higgins S."/>
            <person name="Loffler F."/>
        </authorList>
    </citation>
    <scope>NUCLEOTIDE SEQUENCE</scope>
</reference>
<comment type="caution">
    <text evidence="1">The sequence shown here is derived from an EMBL/GenBank/DDBJ whole genome shotgun (WGS) entry which is preliminary data.</text>
</comment>